<evidence type="ECO:0000313" key="2">
    <source>
        <dbReference type="Proteomes" id="UP000304951"/>
    </source>
</evidence>
<dbReference type="InterPro" id="IPR018788">
    <property type="entry name" value="Proteasome_assmbl_chp_3"/>
</dbReference>
<dbReference type="GO" id="GO:0043248">
    <property type="term" value="P:proteasome assembly"/>
    <property type="evidence" value="ECO:0007669"/>
    <property type="project" value="InterPro"/>
</dbReference>
<dbReference type="PANTHER" id="PTHR31051:SF1">
    <property type="entry name" value="PROTEASOME ASSEMBLY CHAPERONE 3"/>
    <property type="match status" value="1"/>
</dbReference>
<dbReference type="EMBL" id="QZAF01000122">
    <property type="protein sequence ID" value="THV72568.1"/>
    <property type="molecule type" value="Genomic_DNA"/>
</dbReference>
<evidence type="ECO:0000313" key="1">
    <source>
        <dbReference type="EMBL" id="THV72568.1"/>
    </source>
</evidence>
<name>A0A4S8SNS8_AURPU</name>
<sequence length="162" mass="17234">MQTQSQPTATMAQPANLTFSTFPAPSKTVSNTIAGVPTQVTALNFADKLVLTISQSGRLNHWLHVPLSGGRPLDNGFLNPSSETDVDASLLPFAHLTATTVLGGTRGEFEVLGQTLATTLATALLMRNPEEQRMVVLGLGLEKADQGREAFDELIGLCLECL</sequence>
<accession>A0A4S8SNS8</accession>
<comment type="caution">
    <text evidence="1">The sequence shown here is derived from an EMBL/GenBank/DDBJ whole genome shotgun (WGS) entry which is preliminary data.</text>
</comment>
<protein>
    <recommendedName>
        <fullName evidence="3">Proteasome assembly chaperone 3</fullName>
    </recommendedName>
</protein>
<dbReference type="PANTHER" id="PTHR31051">
    <property type="entry name" value="PROTEASOME ASSEMBLY CHAPERONE 3"/>
    <property type="match status" value="1"/>
</dbReference>
<organism evidence="1 2">
    <name type="scientific">Aureobasidium pullulans</name>
    <name type="common">Black yeast</name>
    <name type="synonym">Pullularia pullulans</name>
    <dbReference type="NCBI Taxonomy" id="5580"/>
    <lineage>
        <taxon>Eukaryota</taxon>
        <taxon>Fungi</taxon>
        <taxon>Dikarya</taxon>
        <taxon>Ascomycota</taxon>
        <taxon>Pezizomycotina</taxon>
        <taxon>Dothideomycetes</taxon>
        <taxon>Dothideomycetidae</taxon>
        <taxon>Dothideales</taxon>
        <taxon>Saccotheciaceae</taxon>
        <taxon>Aureobasidium</taxon>
    </lineage>
</organism>
<dbReference type="InterPro" id="IPR053720">
    <property type="entry name" value="Psm_Assembly_Chaperone"/>
</dbReference>
<dbReference type="AlphaFoldDB" id="A0A4S8SNS8"/>
<reference evidence="1 2" key="1">
    <citation type="submission" date="2018-10" db="EMBL/GenBank/DDBJ databases">
        <title>Fifty Aureobasidium pullulans genomes reveal a recombining polyextremotolerant generalist.</title>
        <authorList>
            <person name="Gostincar C."/>
            <person name="Turk M."/>
            <person name="Zajc J."/>
            <person name="Gunde-Cimerman N."/>
        </authorList>
    </citation>
    <scope>NUCLEOTIDE SEQUENCE [LARGE SCALE GENOMIC DNA]</scope>
    <source>
        <strain evidence="1 2">EXF-11900</strain>
    </source>
</reference>
<gene>
    <name evidence="1" type="ORF">D6D28_03870</name>
</gene>
<proteinExistence type="predicted"/>
<evidence type="ECO:0008006" key="3">
    <source>
        <dbReference type="Google" id="ProtNLM"/>
    </source>
</evidence>
<dbReference type="Proteomes" id="UP000304951">
    <property type="component" value="Unassembled WGS sequence"/>
</dbReference>
<dbReference type="Gene3D" id="3.30.230.90">
    <property type="match status" value="1"/>
</dbReference>